<keyword evidence="2" id="KW-1185">Reference proteome</keyword>
<comment type="caution">
    <text evidence="1">The sequence shown here is derived from an EMBL/GenBank/DDBJ whole genome shotgun (WGS) entry which is preliminary data.</text>
</comment>
<accession>A0ACB9DD30</accession>
<name>A0ACB9DD30_9ASTR</name>
<dbReference type="Proteomes" id="UP001056120">
    <property type="component" value="Linkage Group LG19"/>
</dbReference>
<evidence type="ECO:0000313" key="2">
    <source>
        <dbReference type="Proteomes" id="UP001056120"/>
    </source>
</evidence>
<sequence length="84" mass="9234">MIGHLNDDGGKKDDQPKKTGDKDKQGEGDSGAGLGGSDSSDTHDDNDDDVDPYNVIHERKKRVVTRALRMRVEQLSLKKKLGED</sequence>
<evidence type="ECO:0000313" key="1">
    <source>
        <dbReference type="EMBL" id="KAI3744564.1"/>
    </source>
</evidence>
<dbReference type="EMBL" id="CM042036">
    <property type="protein sequence ID" value="KAI3744564.1"/>
    <property type="molecule type" value="Genomic_DNA"/>
</dbReference>
<organism evidence="1 2">
    <name type="scientific">Smallanthus sonchifolius</name>
    <dbReference type="NCBI Taxonomy" id="185202"/>
    <lineage>
        <taxon>Eukaryota</taxon>
        <taxon>Viridiplantae</taxon>
        <taxon>Streptophyta</taxon>
        <taxon>Embryophyta</taxon>
        <taxon>Tracheophyta</taxon>
        <taxon>Spermatophyta</taxon>
        <taxon>Magnoliopsida</taxon>
        <taxon>eudicotyledons</taxon>
        <taxon>Gunneridae</taxon>
        <taxon>Pentapetalae</taxon>
        <taxon>asterids</taxon>
        <taxon>campanulids</taxon>
        <taxon>Asterales</taxon>
        <taxon>Asteraceae</taxon>
        <taxon>Asteroideae</taxon>
        <taxon>Heliantheae alliance</taxon>
        <taxon>Millerieae</taxon>
        <taxon>Smallanthus</taxon>
    </lineage>
</organism>
<reference evidence="1 2" key="2">
    <citation type="journal article" date="2022" name="Mol. Ecol. Resour.">
        <title>The genomes of chicory, endive, great burdock and yacon provide insights into Asteraceae paleo-polyploidization history and plant inulin production.</title>
        <authorList>
            <person name="Fan W."/>
            <person name="Wang S."/>
            <person name="Wang H."/>
            <person name="Wang A."/>
            <person name="Jiang F."/>
            <person name="Liu H."/>
            <person name="Zhao H."/>
            <person name="Xu D."/>
            <person name="Zhang Y."/>
        </authorList>
    </citation>
    <scope>NUCLEOTIDE SEQUENCE [LARGE SCALE GENOMIC DNA]</scope>
    <source>
        <strain evidence="2">cv. Yunnan</strain>
        <tissue evidence="1">Leaves</tissue>
    </source>
</reference>
<proteinExistence type="predicted"/>
<gene>
    <name evidence="1" type="ORF">L1987_57647</name>
</gene>
<reference evidence="2" key="1">
    <citation type="journal article" date="2022" name="Mol. Ecol. Resour.">
        <title>The genomes of chicory, endive, great burdock and yacon provide insights into Asteraceae palaeo-polyploidization history and plant inulin production.</title>
        <authorList>
            <person name="Fan W."/>
            <person name="Wang S."/>
            <person name="Wang H."/>
            <person name="Wang A."/>
            <person name="Jiang F."/>
            <person name="Liu H."/>
            <person name="Zhao H."/>
            <person name="Xu D."/>
            <person name="Zhang Y."/>
        </authorList>
    </citation>
    <scope>NUCLEOTIDE SEQUENCE [LARGE SCALE GENOMIC DNA]</scope>
    <source>
        <strain evidence="2">cv. Yunnan</strain>
    </source>
</reference>
<protein>
    <submittedName>
        <fullName evidence="1">Uncharacterized protein</fullName>
    </submittedName>
</protein>